<dbReference type="EMBL" id="KV750719">
    <property type="protein sequence ID" value="OCL03511.1"/>
    <property type="molecule type" value="Genomic_DNA"/>
</dbReference>
<keyword evidence="4" id="KW-1185">Reference proteome</keyword>
<keyword evidence="1" id="KW-0808">Transferase</keyword>
<keyword evidence="1" id="KW-0694">RNA-binding</keyword>
<organism evidence="3 4">
    <name type="scientific">Glonium stellatum</name>
    <dbReference type="NCBI Taxonomy" id="574774"/>
    <lineage>
        <taxon>Eukaryota</taxon>
        <taxon>Fungi</taxon>
        <taxon>Dikarya</taxon>
        <taxon>Ascomycota</taxon>
        <taxon>Pezizomycotina</taxon>
        <taxon>Dothideomycetes</taxon>
        <taxon>Pleosporomycetidae</taxon>
        <taxon>Gloniales</taxon>
        <taxon>Gloniaceae</taxon>
        <taxon>Glonium</taxon>
    </lineage>
</organism>
<evidence type="ECO:0000313" key="3">
    <source>
        <dbReference type="EMBL" id="OCL03511.1"/>
    </source>
</evidence>
<dbReference type="AlphaFoldDB" id="A0A8E2ERE6"/>
<evidence type="ECO:0000313" key="4">
    <source>
        <dbReference type="Proteomes" id="UP000250140"/>
    </source>
</evidence>
<comment type="similarity">
    <text evidence="1">Belongs to the RdRP family.</text>
</comment>
<dbReference type="PANTHER" id="PTHR23079">
    <property type="entry name" value="RNA-DEPENDENT RNA POLYMERASE"/>
    <property type="match status" value="1"/>
</dbReference>
<sequence length="1232" mass="141712">MRRDEDWRAWSELTVKLMRMPLGTMTLDVYRLCSPEGDIQKIDLQVSKADCSAFVEFCPPPQRPFWETKCYMKTTNGEVPIRVDIMPRRRVFTHPSPIDPQMRYPERTILYADSLDFGFMFDETSMMRMRTIYPTRTRPVQFVLNLMRREIDIQFPLHLELSREARRLQNRQTDVHRYRFRLPIAQLQRIYEIADNEERRTIIIPFDLPPAFFRQVQDIESTHDTMLYWNDWQTWLRQTNILNDEDRKPVAAEPVMLQNERGIIDIGRALIDPGRWTTYRLVFDGSENDKTKYALIRRALADYNIQFITGQKFNLTDKRKAEFWDMLDMSLTKPSHGMSALEHLNSGTIPLDFAVRYQLEVCLSFGWLNEHNITREFLMKLSAMKPEDAKYILEKAADKQCRVYNPMEIFDLPIINNSKRDIPKYCVYNRAATVTPSMLYVTTPTVETSNRIIRQYIEYEDRFLRVRFTDEKQEGRINGQDDNKFDEVFARIKRSMTNGIVIGDRHYEFLAFGNSQFREHGAYFFASTDNLNAVDIRTWMGLFSHIQIVSKYAARLGQCFSTTRAINGTTVKVETMSDIERNGYKFTDGVGKISRFLAIMIAGEFGLPNPADDYPSLFQFRLGGCKGVLAVAPDAKANEIIIRKSQYKFAAIHQGLEIIRSSAFATATLNRQLIIVLSALGVCDQIFMAKQQEMLSDLSAAVTDETLALQKLQRNIDFNQMTLTVAAMILEGFMKCKEPFMMSVLQLWRAWNIKSLKEKARIVIEKGAFLLGCVDETATLKGHFHEPQSRLNATREEKLATLPEIFVQISNPDKRGTYRVIEGICILARNPSLHPGDIRIVRAVDVPALRHLKNVVVLPQTGDRDVANMCSGGDLDGDDYLVMWDVDLLPLEINHPPMDYTAAVPTKVEGEVTLDQITTFFVTYMKNDSLGRIANAHLAQADFNDLGVRDQNCLDLAELHSCAVDYPKSGVPAKMPRNLIPRKYPHFMDNKYRSKDRIYQSKKILGQLFDQVERADFVPQYEASFDQRILDAYVLDEDILKRAAEVKLLYDAAVRRIMAQHAIRTEFEVWSTFVLDHNRESKDYTFAEELGRISLALKHRFQEVCREKAGARSISDFNTLGPFVAAMYTVTAREMTDALRECRQVKTVGGREVPVRKMDVKHMPLMSFPWIFDKDLGKIANGTASGRDGATMAQQGIRRRIGKKTMFAEAAPGQDDIETKGGITHRGEMLEL</sequence>
<dbReference type="GO" id="GO:0030422">
    <property type="term" value="P:siRNA processing"/>
    <property type="evidence" value="ECO:0007669"/>
    <property type="project" value="TreeGrafter"/>
</dbReference>
<dbReference type="GO" id="GO:0003723">
    <property type="term" value="F:RNA binding"/>
    <property type="evidence" value="ECO:0007669"/>
    <property type="project" value="UniProtKB-KW"/>
</dbReference>
<dbReference type="OrthoDB" id="6513042at2759"/>
<name>A0A8E2ERE6_9PEZI</name>
<dbReference type="GO" id="GO:0003968">
    <property type="term" value="F:RNA-directed RNA polymerase activity"/>
    <property type="evidence" value="ECO:0007669"/>
    <property type="project" value="UniProtKB-KW"/>
</dbReference>
<dbReference type="EC" id="2.7.7.48" evidence="1"/>
<dbReference type="InterPro" id="IPR057596">
    <property type="entry name" value="RDRP_core"/>
</dbReference>
<keyword evidence="1" id="KW-0696">RNA-directed RNA polymerase</keyword>
<evidence type="ECO:0000256" key="1">
    <source>
        <dbReference type="RuleBase" id="RU363098"/>
    </source>
</evidence>
<feature type="domain" description="RDRP core" evidence="2">
    <location>
        <begin position="434"/>
        <end position="1012"/>
    </location>
</feature>
<dbReference type="GO" id="GO:0031380">
    <property type="term" value="C:nuclear RNA-directed RNA polymerase complex"/>
    <property type="evidence" value="ECO:0007669"/>
    <property type="project" value="TreeGrafter"/>
</dbReference>
<dbReference type="Proteomes" id="UP000250140">
    <property type="component" value="Unassembled WGS sequence"/>
</dbReference>
<accession>A0A8E2ERE6</accession>
<comment type="catalytic activity">
    <reaction evidence="1">
        <text>RNA(n) + a ribonucleoside 5'-triphosphate = RNA(n+1) + diphosphate</text>
        <dbReference type="Rhea" id="RHEA:21248"/>
        <dbReference type="Rhea" id="RHEA-COMP:14527"/>
        <dbReference type="Rhea" id="RHEA-COMP:17342"/>
        <dbReference type="ChEBI" id="CHEBI:33019"/>
        <dbReference type="ChEBI" id="CHEBI:61557"/>
        <dbReference type="ChEBI" id="CHEBI:140395"/>
        <dbReference type="EC" id="2.7.7.48"/>
    </reaction>
</comment>
<feature type="non-terminal residue" evidence="3">
    <location>
        <position position="1"/>
    </location>
</feature>
<dbReference type="PANTHER" id="PTHR23079:SF55">
    <property type="entry name" value="RNA-DIRECTED RNA POLYMERASE"/>
    <property type="match status" value="1"/>
</dbReference>
<dbReference type="Pfam" id="PF05183">
    <property type="entry name" value="RdRP"/>
    <property type="match status" value="1"/>
</dbReference>
<evidence type="ECO:0000259" key="2">
    <source>
        <dbReference type="Pfam" id="PF05183"/>
    </source>
</evidence>
<protein>
    <recommendedName>
        <fullName evidence="1">RNA-dependent RNA polymerase</fullName>
        <ecNumber evidence="1">2.7.7.48</ecNumber>
    </recommendedName>
</protein>
<gene>
    <name evidence="3" type="ORF">AOQ84DRAFT_302666</name>
</gene>
<keyword evidence="1" id="KW-0548">Nucleotidyltransferase</keyword>
<reference evidence="3 4" key="1">
    <citation type="journal article" date="2016" name="Nat. Commun.">
        <title>Ectomycorrhizal ecology is imprinted in the genome of the dominant symbiotic fungus Cenococcum geophilum.</title>
        <authorList>
            <consortium name="DOE Joint Genome Institute"/>
            <person name="Peter M."/>
            <person name="Kohler A."/>
            <person name="Ohm R.A."/>
            <person name="Kuo A."/>
            <person name="Krutzmann J."/>
            <person name="Morin E."/>
            <person name="Arend M."/>
            <person name="Barry K.W."/>
            <person name="Binder M."/>
            <person name="Choi C."/>
            <person name="Clum A."/>
            <person name="Copeland A."/>
            <person name="Grisel N."/>
            <person name="Haridas S."/>
            <person name="Kipfer T."/>
            <person name="LaButti K."/>
            <person name="Lindquist E."/>
            <person name="Lipzen A."/>
            <person name="Maire R."/>
            <person name="Meier B."/>
            <person name="Mihaltcheva S."/>
            <person name="Molinier V."/>
            <person name="Murat C."/>
            <person name="Poggeler S."/>
            <person name="Quandt C.A."/>
            <person name="Sperisen C."/>
            <person name="Tritt A."/>
            <person name="Tisserant E."/>
            <person name="Crous P.W."/>
            <person name="Henrissat B."/>
            <person name="Nehls U."/>
            <person name="Egli S."/>
            <person name="Spatafora J.W."/>
            <person name="Grigoriev I.V."/>
            <person name="Martin F.M."/>
        </authorList>
    </citation>
    <scope>NUCLEOTIDE SEQUENCE [LARGE SCALE GENOMIC DNA]</scope>
    <source>
        <strain evidence="3 4">CBS 207.34</strain>
    </source>
</reference>
<dbReference type="InterPro" id="IPR007855">
    <property type="entry name" value="RDRP"/>
</dbReference>
<proteinExistence type="inferred from homology"/>